<name>A0A8K0NZH6_LADFU</name>
<accession>A0A8K0NZH6</accession>
<evidence type="ECO:0000256" key="2">
    <source>
        <dbReference type="ARBA" id="ARBA00022491"/>
    </source>
</evidence>
<evidence type="ECO:0000259" key="8">
    <source>
        <dbReference type="PROSITE" id="PS51148"/>
    </source>
</evidence>
<keyword evidence="4" id="KW-0238">DNA-binding</keyword>
<dbReference type="GO" id="GO:0006355">
    <property type="term" value="P:regulation of DNA-templated transcription"/>
    <property type="evidence" value="ECO:0007669"/>
    <property type="project" value="InterPro"/>
</dbReference>
<evidence type="ECO:0000256" key="7">
    <source>
        <dbReference type="SAM" id="MobiDB-lite"/>
    </source>
</evidence>
<feature type="compositionally biased region" description="Low complexity" evidence="7">
    <location>
        <begin position="82"/>
        <end position="93"/>
    </location>
</feature>
<comment type="caution">
    <text evidence="9">The sequence shown here is derived from an EMBL/GenBank/DDBJ whole genome shotgun (WGS) entry which is preliminary data.</text>
</comment>
<evidence type="ECO:0000256" key="6">
    <source>
        <dbReference type="ARBA" id="ARBA00023242"/>
    </source>
</evidence>
<organism evidence="9 10">
    <name type="scientific">Ladona fulva</name>
    <name type="common">Scarce chaser dragonfly</name>
    <name type="synonym">Libellula fulva</name>
    <dbReference type="NCBI Taxonomy" id="123851"/>
    <lineage>
        <taxon>Eukaryota</taxon>
        <taxon>Metazoa</taxon>
        <taxon>Ecdysozoa</taxon>
        <taxon>Arthropoda</taxon>
        <taxon>Hexapoda</taxon>
        <taxon>Insecta</taxon>
        <taxon>Pterygota</taxon>
        <taxon>Palaeoptera</taxon>
        <taxon>Odonata</taxon>
        <taxon>Epiprocta</taxon>
        <taxon>Anisoptera</taxon>
        <taxon>Libelluloidea</taxon>
        <taxon>Libellulidae</taxon>
        <taxon>Ladona</taxon>
    </lineage>
</organism>
<dbReference type="EMBL" id="KZ308313">
    <property type="protein sequence ID" value="KAG8227178.1"/>
    <property type="molecule type" value="Genomic_DNA"/>
</dbReference>
<keyword evidence="3" id="KW-0805">Transcription regulation</keyword>
<keyword evidence="10" id="KW-1185">Reference proteome</keyword>
<dbReference type="InterPro" id="IPR043404">
    <property type="entry name" value="ATAXIN1-like"/>
</dbReference>
<dbReference type="AlphaFoldDB" id="A0A8K0NZH6"/>
<dbReference type="OrthoDB" id="10000452at2759"/>
<dbReference type="GO" id="GO:0003723">
    <property type="term" value="F:RNA binding"/>
    <property type="evidence" value="ECO:0007669"/>
    <property type="project" value="InterPro"/>
</dbReference>
<dbReference type="SUPFAM" id="SSF102031">
    <property type="entry name" value="AXH domain"/>
    <property type="match status" value="1"/>
</dbReference>
<proteinExistence type="predicted"/>
<sequence>MTLKHVELESTLEQPFFVVGRGWASVCPEKSLQRFGLSCLRLRVGHVCISLTERISSKEKDEKAKASEVKSSDETCNENKPSHSSSGTSNESSGLKKSEETFISSESSVRVSGDVNSVSGNHSSSMQHHSLSPSSRRRRWSAPGPLSTDDEEETKVPAMIQPNRTSIEVAHSTVES</sequence>
<feature type="domain" description="AXH" evidence="8">
    <location>
        <begin position="1"/>
        <end position="59"/>
    </location>
</feature>
<evidence type="ECO:0000313" key="10">
    <source>
        <dbReference type="Proteomes" id="UP000792457"/>
    </source>
</evidence>
<protein>
    <recommendedName>
        <fullName evidence="8">AXH domain-containing protein</fullName>
    </recommendedName>
</protein>
<keyword evidence="6" id="KW-0539">Nucleus</keyword>
<keyword evidence="2" id="KW-0678">Repressor</keyword>
<dbReference type="GO" id="GO:0003677">
    <property type="term" value="F:DNA binding"/>
    <property type="evidence" value="ECO:0007669"/>
    <property type="project" value="UniProtKB-KW"/>
</dbReference>
<evidence type="ECO:0000256" key="5">
    <source>
        <dbReference type="ARBA" id="ARBA00023163"/>
    </source>
</evidence>
<gene>
    <name evidence="9" type="ORF">J437_LFUL008062</name>
</gene>
<dbReference type="PANTHER" id="PTHR13392">
    <property type="entry name" value="ATAXIN 1"/>
    <property type="match status" value="1"/>
</dbReference>
<evidence type="ECO:0000256" key="1">
    <source>
        <dbReference type="ARBA" id="ARBA00004123"/>
    </source>
</evidence>
<dbReference type="Pfam" id="PF08517">
    <property type="entry name" value="AXH"/>
    <property type="match status" value="1"/>
</dbReference>
<feature type="compositionally biased region" description="Basic and acidic residues" evidence="7">
    <location>
        <begin position="59"/>
        <end position="73"/>
    </location>
</feature>
<dbReference type="InterPro" id="IPR036096">
    <property type="entry name" value="Ataxin_AXH_dom_sf"/>
</dbReference>
<dbReference type="GO" id="GO:0005634">
    <property type="term" value="C:nucleus"/>
    <property type="evidence" value="ECO:0007669"/>
    <property type="project" value="UniProtKB-SubCell"/>
</dbReference>
<evidence type="ECO:0000256" key="4">
    <source>
        <dbReference type="ARBA" id="ARBA00023125"/>
    </source>
</evidence>
<dbReference type="Proteomes" id="UP000792457">
    <property type="component" value="Unassembled WGS sequence"/>
</dbReference>
<comment type="subcellular location">
    <subcellularLocation>
        <location evidence="1">Nucleus</location>
    </subcellularLocation>
</comment>
<reference evidence="9" key="2">
    <citation type="submission" date="2017-10" db="EMBL/GenBank/DDBJ databases">
        <title>Ladona fulva Genome sequencing and assembly.</title>
        <authorList>
            <person name="Murali S."/>
            <person name="Richards S."/>
            <person name="Bandaranaike D."/>
            <person name="Bellair M."/>
            <person name="Blankenburg K."/>
            <person name="Chao H."/>
            <person name="Dinh H."/>
            <person name="Doddapaneni H."/>
            <person name="Dugan-Rocha S."/>
            <person name="Elkadiri S."/>
            <person name="Gnanaolivu R."/>
            <person name="Hernandez B."/>
            <person name="Skinner E."/>
            <person name="Javaid M."/>
            <person name="Lee S."/>
            <person name="Li M."/>
            <person name="Ming W."/>
            <person name="Munidasa M."/>
            <person name="Muniz J."/>
            <person name="Nguyen L."/>
            <person name="Hughes D."/>
            <person name="Osuji N."/>
            <person name="Pu L.-L."/>
            <person name="Puazo M."/>
            <person name="Qu C."/>
            <person name="Quiroz J."/>
            <person name="Raj R."/>
            <person name="Weissenberger G."/>
            <person name="Xin Y."/>
            <person name="Zou X."/>
            <person name="Han Y."/>
            <person name="Worley K."/>
            <person name="Muzny D."/>
            <person name="Gibbs R."/>
        </authorList>
    </citation>
    <scope>NUCLEOTIDE SEQUENCE</scope>
    <source>
        <strain evidence="9">Sampled in the wild</strain>
    </source>
</reference>
<feature type="compositionally biased region" description="Polar residues" evidence="7">
    <location>
        <begin position="101"/>
        <end position="121"/>
    </location>
</feature>
<feature type="region of interest" description="Disordered" evidence="7">
    <location>
        <begin position="59"/>
        <end position="159"/>
    </location>
</feature>
<dbReference type="InterPro" id="IPR003652">
    <property type="entry name" value="Ataxin_AXH_dom"/>
</dbReference>
<feature type="compositionally biased region" description="Low complexity" evidence="7">
    <location>
        <begin position="122"/>
        <end position="134"/>
    </location>
</feature>
<dbReference type="PANTHER" id="PTHR13392:SF13">
    <property type="entry name" value="AXH DOMAIN-CONTAINING PROTEIN"/>
    <property type="match status" value="1"/>
</dbReference>
<dbReference type="PROSITE" id="PS51148">
    <property type="entry name" value="AXH"/>
    <property type="match status" value="1"/>
</dbReference>
<keyword evidence="5" id="KW-0804">Transcription</keyword>
<evidence type="ECO:0000256" key="3">
    <source>
        <dbReference type="ARBA" id="ARBA00023015"/>
    </source>
</evidence>
<evidence type="ECO:0000313" key="9">
    <source>
        <dbReference type="EMBL" id="KAG8227178.1"/>
    </source>
</evidence>
<reference evidence="9" key="1">
    <citation type="submission" date="2013-04" db="EMBL/GenBank/DDBJ databases">
        <authorList>
            <person name="Qu J."/>
            <person name="Murali S.C."/>
            <person name="Bandaranaike D."/>
            <person name="Bellair M."/>
            <person name="Blankenburg K."/>
            <person name="Chao H."/>
            <person name="Dinh H."/>
            <person name="Doddapaneni H."/>
            <person name="Downs B."/>
            <person name="Dugan-Rocha S."/>
            <person name="Elkadiri S."/>
            <person name="Gnanaolivu R.D."/>
            <person name="Hernandez B."/>
            <person name="Javaid M."/>
            <person name="Jayaseelan J.C."/>
            <person name="Lee S."/>
            <person name="Li M."/>
            <person name="Ming W."/>
            <person name="Munidasa M."/>
            <person name="Muniz J."/>
            <person name="Nguyen L."/>
            <person name="Ongeri F."/>
            <person name="Osuji N."/>
            <person name="Pu L.-L."/>
            <person name="Puazo M."/>
            <person name="Qu C."/>
            <person name="Quiroz J."/>
            <person name="Raj R."/>
            <person name="Weissenberger G."/>
            <person name="Xin Y."/>
            <person name="Zou X."/>
            <person name="Han Y."/>
            <person name="Richards S."/>
            <person name="Worley K."/>
            <person name="Muzny D."/>
            <person name="Gibbs R."/>
        </authorList>
    </citation>
    <scope>NUCLEOTIDE SEQUENCE</scope>
    <source>
        <strain evidence="9">Sampled in the wild</strain>
    </source>
</reference>